<dbReference type="AlphaFoldDB" id="A0A9J6BYI6"/>
<feature type="domain" description="Kazal-like" evidence="9">
    <location>
        <begin position="468"/>
        <end position="523"/>
    </location>
</feature>
<reference evidence="10" key="1">
    <citation type="submission" date="2021-03" db="EMBL/GenBank/DDBJ databases">
        <title>Chromosome level genome of the anhydrobiotic midge Polypedilum vanderplanki.</title>
        <authorList>
            <person name="Yoshida Y."/>
            <person name="Kikawada T."/>
            <person name="Gusev O."/>
        </authorList>
    </citation>
    <scope>NUCLEOTIDE SEQUENCE</scope>
    <source>
        <strain evidence="10">NIAS01</strain>
        <tissue evidence="10">Whole body or cell culture</tissue>
    </source>
</reference>
<comment type="caution">
    <text evidence="10">The sequence shown here is derived from an EMBL/GenBank/DDBJ whole genome shotgun (WGS) entry which is preliminary data.</text>
</comment>
<evidence type="ECO:0000256" key="7">
    <source>
        <dbReference type="ARBA" id="ARBA00023157"/>
    </source>
</evidence>
<feature type="transmembrane region" description="Helical" evidence="8">
    <location>
        <begin position="580"/>
        <end position="606"/>
    </location>
</feature>
<feature type="transmembrane region" description="Helical" evidence="8">
    <location>
        <begin position="100"/>
        <end position="121"/>
    </location>
</feature>
<feature type="transmembrane region" description="Helical" evidence="8">
    <location>
        <begin position="243"/>
        <end position="270"/>
    </location>
</feature>
<feature type="transmembrane region" description="Helical" evidence="8">
    <location>
        <begin position="635"/>
        <end position="656"/>
    </location>
</feature>
<name>A0A9J6BYI6_POLVA</name>
<evidence type="ECO:0000313" key="10">
    <source>
        <dbReference type="EMBL" id="KAG5674919.1"/>
    </source>
</evidence>
<dbReference type="PANTHER" id="PTHR11388:SF76">
    <property type="entry name" value="SOLUTE CARRIER ORGANIC ANION TRANSPORTER FAMILY MEMBER"/>
    <property type="match status" value="1"/>
</dbReference>
<comment type="similarity">
    <text evidence="2 8">Belongs to the organo anion transporter (TC 2.A.60) family.</text>
</comment>
<comment type="caution">
    <text evidence="8">Lacks conserved residue(s) required for the propagation of feature annotation.</text>
</comment>
<keyword evidence="4 8" id="KW-0812">Transmembrane</keyword>
<keyword evidence="8" id="KW-0813">Transport</keyword>
<evidence type="ECO:0000256" key="6">
    <source>
        <dbReference type="ARBA" id="ARBA00023136"/>
    </source>
</evidence>
<evidence type="ECO:0000256" key="8">
    <source>
        <dbReference type="RuleBase" id="RU362056"/>
    </source>
</evidence>
<protein>
    <recommendedName>
        <fullName evidence="8">Solute carrier organic anion transporter family member</fullName>
    </recommendedName>
</protein>
<evidence type="ECO:0000256" key="2">
    <source>
        <dbReference type="ARBA" id="ARBA00009657"/>
    </source>
</evidence>
<dbReference type="InterPro" id="IPR036058">
    <property type="entry name" value="Kazal_dom_sf"/>
</dbReference>
<dbReference type="InterPro" id="IPR004156">
    <property type="entry name" value="OATP"/>
</dbReference>
<feature type="transmembrane region" description="Helical" evidence="8">
    <location>
        <begin position="405"/>
        <end position="426"/>
    </location>
</feature>
<evidence type="ECO:0000256" key="1">
    <source>
        <dbReference type="ARBA" id="ARBA00004651"/>
    </source>
</evidence>
<dbReference type="GO" id="GO:0016323">
    <property type="term" value="C:basolateral plasma membrane"/>
    <property type="evidence" value="ECO:0007669"/>
    <property type="project" value="TreeGrafter"/>
</dbReference>
<evidence type="ECO:0000313" key="11">
    <source>
        <dbReference type="Proteomes" id="UP001107558"/>
    </source>
</evidence>
<keyword evidence="6 8" id="KW-0472">Membrane</keyword>
<dbReference type="PROSITE" id="PS51465">
    <property type="entry name" value="KAZAL_2"/>
    <property type="match status" value="1"/>
</dbReference>
<evidence type="ECO:0000256" key="4">
    <source>
        <dbReference type="ARBA" id="ARBA00022692"/>
    </source>
</evidence>
<dbReference type="Pfam" id="PF03137">
    <property type="entry name" value="OATP"/>
    <property type="match status" value="1"/>
</dbReference>
<dbReference type="GO" id="GO:0015347">
    <property type="term" value="F:sodium-independent organic anion transmembrane transporter activity"/>
    <property type="evidence" value="ECO:0007669"/>
    <property type="project" value="TreeGrafter"/>
</dbReference>
<feature type="transmembrane region" description="Helical" evidence="8">
    <location>
        <begin position="366"/>
        <end position="385"/>
    </location>
</feature>
<organism evidence="10 11">
    <name type="scientific">Polypedilum vanderplanki</name>
    <name type="common">Sleeping chironomid midge</name>
    <dbReference type="NCBI Taxonomy" id="319348"/>
    <lineage>
        <taxon>Eukaryota</taxon>
        <taxon>Metazoa</taxon>
        <taxon>Ecdysozoa</taxon>
        <taxon>Arthropoda</taxon>
        <taxon>Hexapoda</taxon>
        <taxon>Insecta</taxon>
        <taxon>Pterygota</taxon>
        <taxon>Neoptera</taxon>
        <taxon>Endopterygota</taxon>
        <taxon>Diptera</taxon>
        <taxon>Nematocera</taxon>
        <taxon>Chironomoidea</taxon>
        <taxon>Chironomidae</taxon>
        <taxon>Chironominae</taxon>
        <taxon>Polypedilum</taxon>
        <taxon>Polypedilum</taxon>
    </lineage>
</organism>
<evidence type="ECO:0000256" key="3">
    <source>
        <dbReference type="ARBA" id="ARBA00022475"/>
    </source>
</evidence>
<accession>A0A9J6BYI6</accession>
<feature type="transmembrane region" description="Helical" evidence="8">
    <location>
        <begin position="128"/>
        <end position="150"/>
    </location>
</feature>
<sequence length="676" mass="75267">MENLIERKHISLEEYVSQLSDEALNGDFEEIYKCAPLSKEVICGLGSIRGRFLQKFANKKAFVLVFGVTGLIFASTHSYYNGIITTIEKRFKIPSKNIGLIATGNDITSLLLSTFIAYYVGKGQRPRWLALSILIVIVYCFINAAPHFVFGPGEEALSLTSEYGAVMDEEHSRELQENKDKRLLCRVNATTHETSCRKDEGDFMAQVFFFVAQLVAGIGQSLKHTLGISYLDDNILKSKTPALISFSYFIRLLGPAFGYALASFSLKVYIAPDHTPTITNQDPRWLGAWYIGWIVLGFALFLFVPLMAMFPKTLPRAAVRNQIAIEKKKRLMAKTLEVIEEKNDEKDKISFAGLIQTFKRLLTNKVFVLNNLASVFYVFGLQPFWTYTPKIMETLYHTSASASAFLTGTFGLTSSALGILTAGLVITKFKPSARKLTLWNMIIGMISALAVFSFAFMPCSENDRSVSLNFEATCNADCNCDYMKYSPVCGIDGKTYTSACHAGCMSLTKTNGTKIFESCSCVSGDKFLSKQATQGPCPVDCNSILIIFIAVKCLMKFLGASGRASNFLIGIRCIEKEDKAVALGFGMAFVRLLASVPSPIFFGYILDSACVVFGKTCSHKGNCWLYDNEHLRYTFNFIAAGCIFIGAIFDFGVWYYSKDLKIFDDDDDEEKKKDEK</sequence>
<dbReference type="Proteomes" id="UP001107558">
    <property type="component" value="Chromosome 2"/>
</dbReference>
<dbReference type="InterPro" id="IPR002350">
    <property type="entry name" value="Kazal_dom"/>
</dbReference>
<dbReference type="Gene3D" id="1.20.1250.20">
    <property type="entry name" value="MFS general substrate transporter like domains"/>
    <property type="match status" value="1"/>
</dbReference>
<evidence type="ECO:0000256" key="5">
    <source>
        <dbReference type="ARBA" id="ARBA00022989"/>
    </source>
</evidence>
<dbReference type="GO" id="GO:0006811">
    <property type="term" value="P:monoatomic ion transport"/>
    <property type="evidence" value="ECO:0007669"/>
    <property type="project" value="UniProtKB-KW"/>
</dbReference>
<keyword evidence="7" id="KW-1015">Disulfide bond</keyword>
<keyword evidence="11" id="KW-1185">Reference proteome</keyword>
<dbReference type="Gene3D" id="3.30.60.30">
    <property type="match status" value="1"/>
</dbReference>
<feature type="transmembrane region" description="Helical" evidence="8">
    <location>
        <begin position="290"/>
        <end position="310"/>
    </location>
</feature>
<feature type="transmembrane region" description="Helical" evidence="8">
    <location>
        <begin position="61"/>
        <end position="80"/>
    </location>
</feature>
<dbReference type="NCBIfam" id="TIGR00805">
    <property type="entry name" value="oat"/>
    <property type="match status" value="1"/>
</dbReference>
<feature type="transmembrane region" description="Helical" evidence="8">
    <location>
        <begin position="203"/>
        <end position="222"/>
    </location>
</feature>
<dbReference type="SUPFAM" id="SSF103473">
    <property type="entry name" value="MFS general substrate transporter"/>
    <property type="match status" value="1"/>
</dbReference>
<dbReference type="SUPFAM" id="SSF100895">
    <property type="entry name" value="Kazal-type serine protease inhibitors"/>
    <property type="match status" value="1"/>
</dbReference>
<dbReference type="CDD" id="cd17336">
    <property type="entry name" value="MFS_SLCO_OATP"/>
    <property type="match status" value="1"/>
</dbReference>
<dbReference type="PANTHER" id="PTHR11388">
    <property type="entry name" value="ORGANIC ANION TRANSPORTER"/>
    <property type="match status" value="1"/>
</dbReference>
<dbReference type="Pfam" id="PF07648">
    <property type="entry name" value="Kazal_2"/>
    <property type="match status" value="1"/>
</dbReference>
<feature type="transmembrane region" description="Helical" evidence="8">
    <location>
        <begin position="438"/>
        <end position="457"/>
    </location>
</feature>
<comment type="subcellular location">
    <subcellularLocation>
        <location evidence="1 8">Cell membrane</location>
        <topology evidence="1 8">Multi-pass membrane protein</topology>
    </subcellularLocation>
</comment>
<gene>
    <name evidence="10" type="ORF">PVAND_004864</name>
</gene>
<dbReference type="OrthoDB" id="5062115at2759"/>
<keyword evidence="5 8" id="KW-1133">Transmembrane helix</keyword>
<evidence type="ECO:0000259" key="9">
    <source>
        <dbReference type="PROSITE" id="PS51465"/>
    </source>
</evidence>
<proteinExistence type="inferred from homology"/>
<keyword evidence="3" id="KW-1003">Cell membrane</keyword>
<dbReference type="EMBL" id="JADBJN010000002">
    <property type="protein sequence ID" value="KAG5674919.1"/>
    <property type="molecule type" value="Genomic_DNA"/>
</dbReference>
<dbReference type="InterPro" id="IPR036259">
    <property type="entry name" value="MFS_trans_sf"/>
</dbReference>
<keyword evidence="8" id="KW-0406">Ion transport</keyword>
<dbReference type="GO" id="GO:0043252">
    <property type="term" value="P:sodium-independent organic anion transport"/>
    <property type="evidence" value="ECO:0007669"/>
    <property type="project" value="TreeGrafter"/>
</dbReference>